<name>A0AC60PXB3_IXOPE</name>
<evidence type="ECO:0000313" key="1">
    <source>
        <dbReference type="EMBL" id="KAG0425401.1"/>
    </source>
</evidence>
<protein>
    <submittedName>
        <fullName evidence="1">Uncharacterized protein</fullName>
    </submittedName>
</protein>
<dbReference type="EMBL" id="JABSTQ010009849">
    <property type="protein sequence ID" value="KAG0425401.1"/>
    <property type="molecule type" value="Genomic_DNA"/>
</dbReference>
<accession>A0AC60PXB3</accession>
<organism evidence="1 2">
    <name type="scientific">Ixodes persulcatus</name>
    <name type="common">Taiga tick</name>
    <dbReference type="NCBI Taxonomy" id="34615"/>
    <lineage>
        <taxon>Eukaryota</taxon>
        <taxon>Metazoa</taxon>
        <taxon>Ecdysozoa</taxon>
        <taxon>Arthropoda</taxon>
        <taxon>Chelicerata</taxon>
        <taxon>Arachnida</taxon>
        <taxon>Acari</taxon>
        <taxon>Parasitiformes</taxon>
        <taxon>Ixodida</taxon>
        <taxon>Ixodoidea</taxon>
        <taxon>Ixodidae</taxon>
        <taxon>Ixodinae</taxon>
        <taxon>Ixodes</taxon>
    </lineage>
</organism>
<keyword evidence="2" id="KW-1185">Reference proteome</keyword>
<comment type="caution">
    <text evidence="1">The sequence shown here is derived from an EMBL/GenBank/DDBJ whole genome shotgun (WGS) entry which is preliminary data.</text>
</comment>
<gene>
    <name evidence="1" type="ORF">HPB47_027423</name>
</gene>
<reference evidence="1 2" key="1">
    <citation type="journal article" date="2020" name="Cell">
        <title>Large-Scale Comparative Analyses of Tick Genomes Elucidate Their Genetic Diversity and Vector Capacities.</title>
        <authorList>
            <consortium name="Tick Genome and Microbiome Consortium (TIGMIC)"/>
            <person name="Jia N."/>
            <person name="Wang J."/>
            <person name="Shi W."/>
            <person name="Du L."/>
            <person name="Sun Y."/>
            <person name="Zhan W."/>
            <person name="Jiang J.F."/>
            <person name="Wang Q."/>
            <person name="Zhang B."/>
            <person name="Ji P."/>
            <person name="Bell-Sakyi L."/>
            <person name="Cui X.M."/>
            <person name="Yuan T.T."/>
            <person name="Jiang B.G."/>
            <person name="Yang W.F."/>
            <person name="Lam T.T."/>
            <person name="Chang Q.C."/>
            <person name="Ding S.J."/>
            <person name="Wang X.J."/>
            <person name="Zhu J.G."/>
            <person name="Ruan X.D."/>
            <person name="Zhao L."/>
            <person name="Wei J.T."/>
            <person name="Ye R.Z."/>
            <person name="Que T.C."/>
            <person name="Du C.H."/>
            <person name="Zhou Y.H."/>
            <person name="Cheng J.X."/>
            <person name="Dai P.F."/>
            <person name="Guo W.B."/>
            <person name="Han X.H."/>
            <person name="Huang E.J."/>
            <person name="Li L.F."/>
            <person name="Wei W."/>
            <person name="Gao Y.C."/>
            <person name="Liu J.Z."/>
            <person name="Shao H.Z."/>
            <person name="Wang X."/>
            <person name="Wang C.C."/>
            <person name="Yang T.C."/>
            <person name="Huo Q.B."/>
            <person name="Li W."/>
            <person name="Chen H.Y."/>
            <person name="Chen S.E."/>
            <person name="Zhou L.G."/>
            <person name="Ni X.B."/>
            <person name="Tian J.H."/>
            <person name="Sheng Y."/>
            <person name="Liu T."/>
            <person name="Pan Y.S."/>
            <person name="Xia L.Y."/>
            <person name="Li J."/>
            <person name="Zhao F."/>
            <person name="Cao W.C."/>
        </authorList>
    </citation>
    <scope>NUCLEOTIDE SEQUENCE [LARGE SCALE GENOMIC DNA]</scope>
    <source>
        <strain evidence="1">Iper-2018</strain>
    </source>
</reference>
<evidence type="ECO:0000313" key="2">
    <source>
        <dbReference type="Proteomes" id="UP000805193"/>
    </source>
</evidence>
<sequence length="503" mass="57444">MLTMTSAKERPNFLLQQLPWTVEVKSDLQQNRRLLHPPQLLRHRQGRDRRQHDTCRVSAPAAPWLFRERLLGNVLMDKNRAAAMADRSTSTCSRHETGDLLDHTACPSPRMRGMVAHRLTRRWFLLSALSLFGLVLLYSLLGSCRQRASNFTYVSPDRYVLGPDSRRYPYNNDMPLIFIGGMPRSGTTLVRVLLDAHPDVRCGEETRVIPRLLSLKQQWVKNPTEMHRLLEGGITDEVLDAAMSAFILEVIVRHGKPAPRLCNKDPFTLRAAVYLHRLFPRAKFLLMIRDGRAVVHSIITRKVTITGYDLSDYRQCLKRWNAAMTSMYAQCQQLGPGLCLPVYYEQLVLHPRAWMQRILAFLEVPWNDSVLHHEQLINQSGIALSKLERSTDQVIKPINLGALSKWVGHIPEDVVRDMAKVAPMLAQLGYDPAANPPDYGQPDNFVLNNTLEIKKKMEEWQARERELEEHRELIKQSIAKKKASVPDGVINDAVAEKALAVEK</sequence>
<proteinExistence type="predicted"/>
<dbReference type="Proteomes" id="UP000805193">
    <property type="component" value="Unassembled WGS sequence"/>
</dbReference>